<keyword evidence="1" id="KW-0812">Transmembrane</keyword>
<sequence length="160" mass="18301">MASSFDLDTSLEKGELVLNYDDRPEILPGPARKKEALRVWAKQLVAGCLVSCFTDLCALVLAWQRWLENNDLHFPGPREDLLMMLPRTWDIAIVMFLTIDLLYIFVVLEREEQPGCYRINCLRRLGGDGTILCTYINSPTTTVLTAFRAEFFIIAEQNRA</sequence>
<keyword evidence="1" id="KW-1133">Transmembrane helix</keyword>
<protein>
    <submittedName>
        <fullName evidence="2">Uncharacterized protein</fullName>
    </submittedName>
</protein>
<organism evidence="2 3">
    <name type="scientific">Diplogelasinospora grovesii</name>
    <dbReference type="NCBI Taxonomy" id="303347"/>
    <lineage>
        <taxon>Eukaryota</taxon>
        <taxon>Fungi</taxon>
        <taxon>Dikarya</taxon>
        <taxon>Ascomycota</taxon>
        <taxon>Pezizomycotina</taxon>
        <taxon>Sordariomycetes</taxon>
        <taxon>Sordariomycetidae</taxon>
        <taxon>Sordariales</taxon>
        <taxon>Diplogelasinosporaceae</taxon>
        <taxon>Diplogelasinospora</taxon>
    </lineage>
</organism>
<feature type="transmembrane region" description="Helical" evidence="1">
    <location>
        <begin position="87"/>
        <end position="108"/>
    </location>
</feature>
<evidence type="ECO:0000313" key="3">
    <source>
        <dbReference type="Proteomes" id="UP001303473"/>
    </source>
</evidence>
<name>A0AAN6NAR9_9PEZI</name>
<gene>
    <name evidence="2" type="ORF">QBC46DRAFT_381972</name>
</gene>
<evidence type="ECO:0000256" key="1">
    <source>
        <dbReference type="SAM" id="Phobius"/>
    </source>
</evidence>
<dbReference type="EMBL" id="MU853780">
    <property type="protein sequence ID" value="KAK3941786.1"/>
    <property type="molecule type" value="Genomic_DNA"/>
</dbReference>
<reference evidence="3" key="1">
    <citation type="journal article" date="2023" name="Mol. Phylogenet. Evol.">
        <title>Genome-scale phylogeny and comparative genomics of the fungal order Sordariales.</title>
        <authorList>
            <person name="Hensen N."/>
            <person name="Bonometti L."/>
            <person name="Westerberg I."/>
            <person name="Brannstrom I.O."/>
            <person name="Guillou S."/>
            <person name="Cros-Aarteil S."/>
            <person name="Calhoun S."/>
            <person name="Haridas S."/>
            <person name="Kuo A."/>
            <person name="Mondo S."/>
            <person name="Pangilinan J."/>
            <person name="Riley R."/>
            <person name="LaButti K."/>
            <person name="Andreopoulos B."/>
            <person name="Lipzen A."/>
            <person name="Chen C."/>
            <person name="Yan M."/>
            <person name="Daum C."/>
            <person name="Ng V."/>
            <person name="Clum A."/>
            <person name="Steindorff A."/>
            <person name="Ohm R.A."/>
            <person name="Martin F."/>
            <person name="Silar P."/>
            <person name="Natvig D.O."/>
            <person name="Lalanne C."/>
            <person name="Gautier V."/>
            <person name="Ament-Velasquez S.L."/>
            <person name="Kruys A."/>
            <person name="Hutchinson M.I."/>
            <person name="Powell A.J."/>
            <person name="Barry K."/>
            <person name="Miller A.N."/>
            <person name="Grigoriev I.V."/>
            <person name="Debuchy R."/>
            <person name="Gladieux P."/>
            <person name="Hiltunen Thoren M."/>
            <person name="Johannesson H."/>
        </authorList>
    </citation>
    <scope>NUCLEOTIDE SEQUENCE [LARGE SCALE GENOMIC DNA]</scope>
    <source>
        <strain evidence="3">CBS 340.73</strain>
    </source>
</reference>
<keyword evidence="1" id="KW-0472">Membrane</keyword>
<keyword evidence="3" id="KW-1185">Reference proteome</keyword>
<dbReference type="Proteomes" id="UP001303473">
    <property type="component" value="Unassembled WGS sequence"/>
</dbReference>
<accession>A0AAN6NAR9</accession>
<proteinExistence type="predicted"/>
<feature type="transmembrane region" description="Helical" evidence="1">
    <location>
        <begin position="44"/>
        <end position="67"/>
    </location>
</feature>
<dbReference type="AlphaFoldDB" id="A0AAN6NAR9"/>
<comment type="caution">
    <text evidence="2">The sequence shown here is derived from an EMBL/GenBank/DDBJ whole genome shotgun (WGS) entry which is preliminary data.</text>
</comment>
<evidence type="ECO:0000313" key="2">
    <source>
        <dbReference type="EMBL" id="KAK3941786.1"/>
    </source>
</evidence>